<dbReference type="InterPro" id="IPR051229">
    <property type="entry name" value="ALYREF_mRNA_export"/>
</dbReference>
<dbReference type="InterPro" id="IPR035979">
    <property type="entry name" value="RBD_domain_sf"/>
</dbReference>
<dbReference type="InterPro" id="IPR012677">
    <property type="entry name" value="Nucleotide-bd_a/b_plait_sf"/>
</dbReference>
<evidence type="ECO:0000313" key="5">
    <source>
        <dbReference type="EMBL" id="KUI68533.1"/>
    </source>
</evidence>
<gene>
    <name evidence="5" type="ORF">VM1G_04687</name>
</gene>
<dbReference type="Proteomes" id="UP000078559">
    <property type="component" value="Chromosome 4"/>
</dbReference>
<dbReference type="PANTHER" id="PTHR19965">
    <property type="entry name" value="RNA AND EXPORT FACTOR BINDING PROTEIN"/>
    <property type="match status" value="1"/>
</dbReference>
<accession>A0A194VXD5</accession>
<proteinExistence type="predicted"/>
<dbReference type="SMR" id="A0A194VXD5"/>
<evidence type="ECO:0000259" key="4">
    <source>
        <dbReference type="PROSITE" id="PS50102"/>
    </source>
</evidence>
<protein>
    <submittedName>
        <fullName evidence="5">mRNA export protein mlo3</fullName>
    </submittedName>
</protein>
<evidence type="ECO:0000256" key="3">
    <source>
        <dbReference type="SAM" id="MobiDB-lite"/>
    </source>
</evidence>
<keyword evidence="1 2" id="KW-0694">RNA-binding</keyword>
<feature type="compositionally biased region" description="Polar residues" evidence="3">
    <location>
        <begin position="48"/>
        <end position="57"/>
    </location>
</feature>
<dbReference type="GO" id="GO:0005634">
    <property type="term" value="C:nucleus"/>
    <property type="evidence" value="ECO:0007669"/>
    <property type="project" value="TreeGrafter"/>
</dbReference>
<dbReference type="PROSITE" id="PS50102">
    <property type="entry name" value="RRM"/>
    <property type="match status" value="1"/>
</dbReference>
<sequence length="370" mass="39814">MAAAFPTQNEHHSVTSYSSSNNRKRARGDNGEVDDAVDLPPAKRQKTMDSLSTNNIQKWYREAADEAAGGSDVSPAKQVKTASEPVSTPSPSMSTHLGAAGETSGAALTAAPHDRTPSSQPLGFTTETVLSSRITKMGRSRPWVFEFESAAGLGLYAFMKCPAAGCRHKFSENPLEQGSAVNHFNACGVEVHSEKHMIKEYASQVVKDRNRKSELTMEWARMSNTSLQRHPPSAAQQQYIAPRRSNRKRAPPARYGWPSTITSVAGGHDEREAAGSSTTAEDVRAPEDSKIVVENLPSDVGESQLEAYFQSAIGGVARLVILRDAAGDSLGVAQVAFSSPDSAKKARRKVNGLFIDGRAIQVKVVETFDG</sequence>
<reference evidence="5" key="1">
    <citation type="submission" date="2014-12" db="EMBL/GenBank/DDBJ databases">
        <title>Genome Sequence of Valsa Canker Pathogens Uncovers a Specific Adaption of Colonization on Woody Bark.</title>
        <authorList>
            <person name="Yin Z."/>
            <person name="Liu H."/>
            <person name="Gao X."/>
            <person name="Li Z."/>
            <person name="Song N."/>
            <person name="Ke X."/>
            <person name="Dai Q."/>
            <person name="Wu Y."/>
            <person name="Sun Y."/>
            <person name="Xu J.-R."/>
            <person name="Kang Z.K."/>
            <person name="Wang L."/>
            <person name="Huang L."/>
        </authorList>
    </citation>
    <scope>NUCLEOTIDE SEQUENCE [LARGE SCALE GENOMIC DNA]</scope>
    <source>
        <strain evidence="5">03-8</strain>
    </source>
</reference>
<evidence type="ECO:0000256" key="2">
    <source>
        <dbReference type="PROSITE-ProRule" id="PRU00176"/>
    </source>
</evidence>
<dbReference type="AlphaFoldDB" id="A0A194VXD5"/>
<feature type="compositionally biased region" description="Polar residues" evidence="3">
    <location>
        <begin position="226"/>
        <end position="239"/>
    </location>
</feature>
<evidence type="ECO:0000313" key="6">
    <source>
        <dbReference type="Proteomes" id="UP000078559"/>
    </source>
</evidence>
<dbReference type="InterPro" id="IPR000504">
    <property type="entry name" value="RRM_dom"/>
</dbReference>
<dbReference type="PANTHER" id="PTHR19965:SF35">
    <property type="entry name" value="RNA ANNEALING PROTEIN YRA1"/>
    <property type="match status" value="1"/>
</dbReference>
<dbReference type="GO" id="GO:0003729">
    <property type="term" value="F:mRNA binding"/>
    <property type="evidence" value="ECO:0007669"/>
    <property type="project" value="TreeGrafter"/>
</dbReference>
<feature type="region of interest" description="Disordered" evidence="3">
    <location>
        <begin position="1"/>
        <end position="125"/>
    </location>
</feature>
<feature type="compositionally biased region" description="Polar residues" evidence="3">
    <location>
        <begin position="80"/>
        <end position="95"/>
    </location>
</feature>
<keyword evidence="6" id="KW-1185">Reference proteome</keyword>
<dbReference type="Pfam" id="PF00076">
    <property type="entry name" value="RRM_1"/>
    <property type="match status" value="1"/>
</dbReference>
<dbReference type="OrthoDB" id="1742084at2759"/>
<feature type="region of interest" description="Disordered" evidence="3">
    <location>
        <begin position="226"/>
        <end position="286"/>
    </location>
</feature>
<dbReference type="SMART" id="SM00360">
    <property type="entry name" value="RRM"/>
    <property type="match status" value="1"/>
</dbReference>
<name>A0A194VXD5_CYTMA</name>
<dbReference type="EMBL" id="CM003101">
    <property type="protein sequence ID" value="KUI68533.1"/>
    <property type="molecule type" value="Genomic_DNA"/>
</dbReference>
<dbReference type="Gene3D" id="3.30.70.330">
    <property type="match status" value="1"/>
</dbReference>
<dbReference type="SUPFAM" id="SSF54928">
    <property type="entry name" value="RNA-binding domain, RBD"/>
    <property type="match status" value="1"/>
</dbReference>
<organism evidence="5 6">
    <name type="scientific">Cytospora mali</name>
    <name type="common">Apple Valsa canker fungus</name>
    <name type="synonym">Valsa mali</name>
    <dbReference type="NCBI Taxonomy" id="578113"/>
    <lineage>
        <taxon>Eukaryota</taxon>
        <taxon>Fungi</taxon>
        <taxon>Dikarya</taxon>
        <taxon>Ascomycota</taxon>
        <taxon>Pezizomycotina</taxon>
        <taxon>Sordariomycetes</taxon>
        <taxon>Sordariomycetidae</taxon>
        <taxon>Diaporthales</taxon>
        <taxon>Cytosporaceae</taxon>
        <taxon>Cytospora</taxon>
    </lineage>
</organism>
<feature type="domain" description="RRM" evidence="4">
    <location>
        <begin position="289"/>
        <end position="367"/>
    </location>
</feature>
<evidence type="ECO:0000256" key="1">
    <source>
        <dbReference type="ARBA" id="ARBA00022884"/>
    </source>
</evidence>